<gene>
    <name evidence="1" type="ORF">SCARR_01029</name>
</gene>
<evidence type="ECO:0000313" key="1">
    <source>
        <dbReference type="EMBL" id="VGO18975.1"/>
    </source>
</evidence>
<accession>A0A6C2UFQ1</accession>
<dbReference type="Proteomes" id="UP000346198">
    <property type="component" value="Unassembled WGS sequence"/>
</dbReference>
<organism evidence="1 2">
    <name type="scientific">Pontiella sulfatireligans</name>
    <dbReference type="NCBI Taxonomy" id="2750658"/>
    <lineage>
        <taxon>Bacteria</taxon>
        <taxon>Pseudomonadati</taxon>
        <taxon>Kiritimatiellota</taxon>
        <taxon>Kiritimatiellia</taxon>
        <taxon>Kiritimatiellales</taxon>
        <taxon>Pontiellaceae</taxon>
        <taxon>Pontiella</taxon>
    </lineage>
</organism>
<proteinExistence type="predicted"/>
<reference evidence="1 2" key="1">
    <citation type="submission" date="2019-04" db="EMBL/GenBank/DDBJ databases">
        <authorList>
            <person name="Van Vliet M D."/>
        </authorList>
    </citation>
    <scope>NUCLEOTIDE SEQUENCE [LARGE SCALE GENOMIC DNA]</scope>
    <source>
        <strain evidence="1 2">F21</strain>
    </source>
</reference>
<dbReference type="EMBL" id="CAAHFH010000001">
    <property type="protein sequence ID" value="VGO18975.1"/>
    <property type="molecule type" value="Genomic_DNA"/>
</dbReference>
<sequence length="34" mass="4380">MKKTKVTQRVKIKIKRKHHIYWVNHRFIHFYCVL</sequence>
<dbReference type="AlphaFoldDB" id="A0A6C2UFQ1"/>
<evidence type="ECO:0000313" key="2">
    <source>
        <dbReference type="Proteomes" id="UP000346198"/>
    </source>
</evidence>
<name>A0A6C2UFQ1_9BACT</name>
<keyword evidence="2" id="KW-1185">Reference proteome</keyword>
<protein>
    <submittedName>
        <fullName evidence="1">Uncharacterized protein</fullName>
    </submittedName>
</protein>